<evidence type="ECO:0000256" key="5">
    <source>
        <dbReference type="ARBA" id="ARBA00012881"/>
    </source>
</evidence>
<evidence type="ECO:0000256" key="9">
    <source>
        <dbReference type="ARBA" id="ARBA00023002"/>
    </source>
</evidence>
<keyword evidence="6" id="KW-0285">Flavoprotein</keyword>
<dbReference type="PANTHER" id="PTHR42877:SF6">
    <property type="entry name" value="MONOOXYGENASE, PUTATIVE (AFU_ORTHOLOGUE AFUA_3G15050)-RELATED"/>
    <property type="match status" value="1"/>
</dbReference>
<keyword evidence="8" id="KW-0521">NADP</keyword>
<dbReference type="InterPro" id="IPR051209">
    <property type="entry name" value="FAD-bind_Monooxygenase_sf"/>
</dbReference>
<comment type="catalytic activity">
    <reaction evidence="10">
        <text>L-ornithine + NADPH + O2 = N(5)-hydroxy-L-ornithine + NADP(+) + H2O</text>
        <dbReference type="Rhea" id="RHEA:41508"/>
        <dbReference type="ChEBI" id="CHEBI:15377"/>
        <dbReference type="ChEBI" id="CHEBI:15379"/>
        <dbReference type="ChEBI" id="CHEBI:46911"/>
        <dbReference type="ChEBI" id="CHEBI:57783"/>
        <dbReference type="ChEBI" id="CHEBI:58349"/>
        <dbReference type="ChEBI" id="CHEBI:78275"/>
        <dbReference type="EC" id="1.14.13.196"/>
    </reaction>
</comment>
<dbReference type="RefSeq" id="XP_033390512.1">
    <property type="nucleotide sequence ID" value="XM_033532683.1"/>
</dbReference>
<evidence type="ECO:0000256" key="6">
    <source>
        <dbReference type="ARBA" id="ARBA00022630"/>
    </source>
</evidence>
<comment type="pathway">
    <text evidence="2">Siderophore biosynthesis.</text>
</comment>
<accession>A0A6A5YAC8</accession>
<comment type="similarity">
    <text evidence="3">Belongs to the lysine N(6)-hydroxylase/L-ornithine N(5)-oxygenase family.</text>
</comment>
<dbReference type="SUPFAM" id="SSF51905">
    <property type="entry name" value="FAD/NAD(P)-binding domain"/>
    <property type="match status" value="2"/>
</dbReference>
<evidence type="ECO:0000313" key="12">
    <source>
        <dbReference type="EMBL" id="KAF2022173.1"/>
    </source>
</evidence>
<keyword evidence="12" id="KW-0503">Monooxygenase</keyword>
<dbReference type="InterPro" id="IPR025700">
    <property type="entry name" value="Lys/Orn_oxygenase"/>
</dbReference>
<keyword evidence="7" id="KW-0274">FAD</keyword>
<keyword evidence="13" id="KW-1185">Reference proteome</keyword>
<evidence type="ECO:0000256" key="8">
    <source>
        <dbReference type="ARBA" id="ARBA00022857"/>
    </source>
</evidence>
<keyword evidence="9" id="KW-0560">Oxidoreductase</keyword>
<evidence type="ECO:0000256" key="7">
    <source>
        <dbReference type="ARBA" id="ARBA00022827"/>
    </source>
</evidence>
<evidence type="ECO:0000256" key="2">
    <source>
        <dbReference type="ARBA" id="ARBA00004924"/>
    </source>
</evidence>
<dbReference type="OrthoDB" id="74360at2759"/>
<dbReference type="EC" id="1.14.13.196" evidence="5"/>
<comment type="similarity">
    <text evidence="4">Belongs to the FAD-binding monooxygenase family.</text>
</comment>
<dbReference type="Pfam" id="PF13450">
    <property type="entry name" value="NAD_binding_8"/>
    <property type="match status" value="1"/>
</dbReference>
<evidence type="ECO:0000256" key="1">
    <source>
        <dbReference type="ARBA" id="ARBA00001974"/>
    </source>
</evidence>
<dbReference type="InterPro" id="IPR036188">
    <property type="entry name" value="FAD/NAD-bd_sf"/>
</dbReference>
<organism evidence="12 13">
    <name type="scientific">Aaosphaeria arxii CBS 175.79</name>
    <dbReference type="NCBI Taxonomy" id="1450172"/>
    <lineage>
        <taxon>Eukaryota</taxon>
        <taxon>Fungi</taxon>
        <taxon>Dikarya</taxon>
        <taxon>Ascomycota</taxon>
        <taxon>Pezizomycotina</taxon>
        <taxon>Dothideomycetes</taxon>
        <taxon>Pleosporomycetidae</taxon>
        <taxon>Pleosporales</taxon>
        <taxon>Pleosporales incertae sedis</taxon>
        <taxon>Aaosphaeria</taxon>
    </lineage>
</organism>
<proteinExistence type="inferred from homology"/>
<sequence length="607" mass="68818">MARAVERLQRIQNELSPPVVIEENVSNPEPTEKIWRPRQRPFDAARPVKAIIVGAGIAGVAASVLIPRKVSNLTYSVYEKQDSVGGTWAQNRYPGVRCDIPSHTYQLTFAPNHRWSEYYSPGSEIRGYYEKVVKDFGVDKHLHLRHEVLSAIWSEETHQWTVKIKNLTTGEVFTETADFFISAAGRLNVPKYPNIPGLEKDYKGVLVHTAEWTDELTKLVEGKRIAIIGNGASGQQLLVNIFHKAGHIDHYVRSRQWVVPSFSPNLLSARQDVLGAHVFTEEEKDAFEKDPKAYLEYRRALERNFHGRYEGSISGSEDNDKIRKAYSEALWERVGGDKEWFDRLVPSFAPGCKRPTPSAGYIEYIRSPKVDYVDNARITKVTADSLITEDGKERKVDIVIVATGFKNGFLPLFPTIGKNGLDLSKYWAEDGPIGYPKTYFGVMAPNVPNYFGVIQANSNGQGGTYPLQAEISSTYIAKVIRKVQKEAYRSIAPSQEATDDFNEIITAYFDDKVIGDDCDGWWKSGFGKARPLVMWPGTGHHRFDIVREPRWEDFVFERTEEGKRNRFEYFGNGFTEREKNGDVLSLTKYLKEAGTVDLATLHESWND</sequence>
<dbReference type="GO" id="GO:0004497">
    <property type="term" value="F:monooxygenase activity"/>
    <property type="evidence" value="ECO:0007669"/>
    <property type="project" value="UniProtKB-KW"/>
</dbReference>
<evidence type="ECO:0000256" key="11">
    <source>
        <dbReference type="ARBA" id="ARBA00049248"/>
    </source>
</evidence>
<gene>
    <name evidence="12" type="ORF">BU24DRAFT_471290</name>
</gene>
<dbReference type="AlphaFoldDB" id="A0A6A5YAC8"/>
<dbReference type="GeneID" id="54290080"/>
<comment type="catalytic activity">
    <reaction evidence="11">
        <text>L-ornithine + NADH + O2 = N(5)-hydroxy-L-ornithine + NAD(+) + H2O</text>
        <dbReference type="Rhea" id="RHEA:41512"/>
        <dbReference type="ChEBI" id="CHEBI:15377"/>
        <dbReference type="ChEBI" id="CHEBI:15379"/>
        <dbReference type="ChEBI" id="CHEBI:46911"/>
        <dbReference type="ChEBI" id="CHEBI:57540"/>
        <dbReference type="ChEBI" id="CHEBI:57945"/>
        <dbReference type="ChEBI" id="CHEBI:78275"/>
        <dbReference type="EC" id="1.14.13.196"/>
    </reaction>
</comment>
<comment type="cofactor">
    <cofactor evidence="1">
        <name>FAD</name>
        <dbReference type="ChEBI" id="CHEBI:57692"/>
    </cofactor>
</comment>
<evidence type="ECO:0000256" key="3">
    <source>
        <dbReference type="ARBA" id="ARBA00007588"/>
    </source>
</evidence>
<dbReference type="Pfam" id="PF13434">
    <property type="entry name" value="Lys_Orn_oxgnase"/>
    <property type="match status" value="1"/>
</dbReference>
<protein>
    <recommendedName>
        <fullName evidence="5">L-ornithine N(5)-monooxygenase [NAD(P)H]</fullName>
        <ecNumber evidence="5">1.14.13.196</ecNumber>
    </recommendedName>
</protein>
<dbReference type="Gene3D" id="3.50.50.60">
    <property type="entry name" value="FAD/NAD(P)-binding domain"/>
    <property type="match status" value="2"/>
</dbReference>
<dbReference type="EMBL" id="ML978066">
    <property type="protein sequence ID" value="KAF2022173.1"/>
    <property type="molecule type" value="Genomic_DNA"/>
</dbReference>
<dbReference type="Proteomes" id="UP000799778">
    <property type="component" value="Unassembled WGS sequence"/>
</dbReference>
<evidence type="ECO:0000256" key="4">
    <source>
        <dbReference type="ARBA" id="ARBA00010139"/>
    </source>
</evidence>
<dbReference type="PANTHER" id="PTHR42877">
    <property type="entry name" value="L-ORNITHINE N(5)-MONOOXYGENASE-RELATED"/>
    <property type="match status" value="1"/>
</dbReference>
<evidence type="ECO:0000256" key="10">
    <source>
        <dbReference type="ARBA" id="ARBA00047598"/>
    </source>
</evidence>
<reference evidence="12" key="1">
    <citation type="journal article" date="2020" name="Stud. Mycol.">
        <title>101 Dothideomycetes genomes: a test case for predicting lifestyles and emergence of pathogens.</title>
        <authorList>
            <person name="Haridas S."/>
            <person name="Albert R."/>
            <person name="Binder M."/>
            <person name="Bloem J."/>
            <person name="Labutti K."/>
            <person name="Salamov A."/>
            <person name="Andreopoulos B."/>
            <person name="Baker S."/>
            <person name="Barry K."/>
            <person name="Bills G."/>
            <person name="Bluhm B."/>
            <person name="Cannon C."/>
            <person name="Castanera R."/>
            <person name="Culley D."/>
            <person name="Daum C."/>
            <person name="Ezra D."/>
            <person name="Gonzalez J."/>
            <person name="Henrissat B."/>
            <person name="Kuo A."/>
            <person name="Liang C."/>
            <person name="Lipzen A."/>
            <person name="Lutzoni F."/>
            <person name="Magnuson J."/>
            <person name="Mondo S."/>
            <person name="Nolan M."/>
            <person name="Ohm R."/>
            <person name="Pangilinan J."/>
            <person name="Park H.-J."/>
            <person name="Ramirez L."/>
            <person name="Alfaro M."/>
            <person name="Sun H."/>
            <person name="Tritt A."/>
            <person name="Yoshinaga Y."/>
            <person name="Zwiers L.-H."/>
            <person name="Turgeon B."/>
            <person name="Goodwin S."/>
            <person name="Spatafora J."/>
            <person name="Crous P."/>
            <person name="Grigoriev I."/>
        </authorList>
    </citation>
    <scope>NUCLEOTIDE SEQUENCE</scope>
    <source>
        <strain evidence="12">CBS 175.79</strain>
    </source>
</reference>
<evidence type="ECO:0000313" key="13">
    <source>
        <dbReference type="Proteomes" id="UP000799778"/>
    </source>
</evidence>
<name>A0A6A5YAC8_9PLEO</name>